<dbReference type="OrthoDB" id="4068385at2759"/>
<dbReference type="Pfam" id="PF10863">
    <property type="entry name" value="NOP19"/>
    <property type="match status" value="1"/>
</dbReference>
<dbReference type="Proteomes" id="UP000243052">
    <property type="component" value="Chromosome v"/>
</dbReference>
<dbReference type="GO" id="GO:0030686">
    <property type="term" value="C:90S preribosome"/>
    <property type="evidence" value="ECO:0007669"/>
    <property type="project" value="InterPro"/>
</dbReference>
<evidence type="ECO:0000256" key="1">
    <source>
        <dbReference type="SAM" id="MobiDB-lite"/>
    </source>
</evidence>
<feature type="compositionally biased region" description="Polar residues" evidence="1">
    <location>
        <begin position="142"/>
        <end position="152"/>
    </location>
</feature>
<dbReference type="STRING" id="45286.A0A0X8HTJ0"/>
<accession>A0A0X8HTJ0</accession>
<evidence type="ECO:0000313" key="3">
    <source>
        <dbReference type="Proteomes" id="UP000243052"/>
    </source>
</evidence>
<proteinExistence type="predicted"/>
<gene>
    <name evidence="2" type="ORF">AW171_hschr53118</name>
</gene>
<evidence type="ECO:0000313" key="2">
    <source>
        <dbReference type="EMBL" id="AMD21184.1"/>
    </source>
</evidence>
<reference evidence="2 3" key="1">
    <citation type="submission" date="2016-01" db="EMBL/GenBank/DDBJ databases">
        <title>Genome sequence of the yeast Holleya sinecauda.</title>
        <authorList>
            <person name="Dietrich F.S."/>
        </authorList>
    </citation>
    <scope>NUCLEOTIDE SEQUENCE [LARGE SCALE GENOMIC DNA]</scope>
    <source>
        <strain evidence="2 3">ATCC 58844</strain>
    </source>
</reference>
<dbReference type="RefSeq" id="XP_017988180.1">
    <property type="nucleotide sequence ID" value="XM_018132539.1"/>
</dbReference>
<dbReference type="InterPro" id="IPR022592">
    <property type="entry name" value="Nucleolar_19"/>
</dbReference>
<organism evidence="2 3">
    <name type="scientific">Eremothecium sinecaudum</name>
    <dbReference type="NCBI Taxonomy" id="45286"/>
    <lineage>
        <taxon>Eukaryota</taxon>
        <taxon>Fungi</taxon>
        <taxon>Dikarya</taxon>
        <taxon>Ascomycota</taxon>
        <taxon>Saccharomycotina</taxon>
        <taxon>Saccharomycetes</taxon>
        <taxon>Saccharomycetales</taxon>
        <taxon>Saccharomycetaceae</taxon>
        <taxon>Eremothecium</taxon>
    </lineage>
</organism>
<protein>
    <submittedName>
        <fullName evidence="2">HEL096Cp</fullName>
    </submittedName>
</protein>
<sequence>MFKLVKTSLVDMAGSKSKEIREKQELQARLQASFSRNASKVLEWLGDDATEKESKDLTESKSSFLKLPVVQIGAGLNLSDNYNVQDKNDIHTIGEFVKSDKNVSTLAKKKQANKTGQQGNGIYRVRKEDSKAMVALKYKVRNNQRSQLNHKYSSADVPDNSKDNESDDEPPVQRPPKKKVDLFFSSKGKKKH</sequence>
<dbReference type="GeneID" id="28724461"/>
<dbReference type="GO" id="GO:0042274">
    <property type="term" value="P:ribosomal small subunit biogenesis"/>
    <property type="evidence" value="ECO:0007669"/>
    <property type="project" value="InterPro"/>
</dbReference>
<feature type="region of interest" description="Disordered" evidence="1">
    <location>
        <begin position="142"/>
        <end position="192"/>
    </location>
</feature>
<dbReference type="AlphaFoldDB" id="A0A0X8HTJ0"/>
<dbReference type="EMBL" id="CP014245">
    <property type="protein sequence ID" value="AMD21184.1"/>
    <property type="molecule type" value="Genomic_DNA"/>
</dbReference>
<name>A0A0X8HTJ0_9SACH</name>
<keyword evidence="3" id="KW-1185">Reference proteome</keyword>